<protein>
    <recommendedName>
        <fullName evidence="1">N-acetyltransferase domain-containing protein</fullName>
    </recommendedName>
</protein>
<dbReference type="CDD" id="cd04301">
    <property type="entry name" value="NAT_SF"/>
    <property type="match status" value="1"/>
</dbReference>
<name>A0A0F7ZVD9_9HYPO</name>
<gene>
    <name evidence="2" type="ORF">HIM_04172</name>
</gene>
<dbReference type="GO" id="GO:0016747">
    <property type="term" value="F:acyltransferase activity, transferring groups other than amino-acyl groups"/>
    <property type="evidence" value="ECO:0007669"/>
    <property type="project" value="InterPro"/>
</dbReference>
<evidence type="ECO:0000313" key="3">
    <source>
        <dbReference type="Proteomes" id="UP000054481"/>
    </source>
</evidence>
<organism evidence="2 3">
    <name type="scientific">Hirsutella minnesotensis 3608</name>
    <dbReference type="NCBI Taxonomy" id="1043627"/>
    <lineage>
        <taxon>Eukaryota</taxon>
        <taxon>Fungi</taxon>
        <taxon>Dikarya</taxon>
        <taxon>Ascomycota</taxon>
        <taxon>Pezizomycotina</taxon>
        <taxon>Sordariomycetes</taxon>
        <taxon>Hypocreomycetidae</taxon>
        <taxon>Hypocreales</taxon>
        <taxon>Ophiocordycipitaceae</taxon>
        <taxon>Hirsutella</taxon>
    </lineage>
</organism>
<evidence type="ECO:0000313" key="2">
    <source>
        <dbReference type="EMBL" id="KJZ76443.1"/>
    </source>
</evidence>
<feature type="domain" description="N-acetyltransferase" evidence="1">
    <location>
        <begin position="113"/>
        <end position="175"/>
    </location>
</feature>
<dbReference type="InterPro" id="IPR000182">
    <property type="entry name" value="GNAT_dom"/>
</dbReference>
<dbReference type="EMBL" id="KQ030511">
    <property type="protein sequence ID" value="KJZ76443.1"/>
    <property type="molecule type" value="Genomic_DNA"/>
</dbReference>
<accession>A0A0F7ZVD9</accession>
<dbReference type="AlphaFoldDB" id="A0A0F7ZVD9"/>
<keyword evidence="3" id="KW-1185">Reference proteome</keyword>
<dbReference type="Pfam" id="PF13508">
    <property type="entry name" value="Acetyltransf_7"/>
    <property type="match status" value="1"/>
</dbReference>
<sequence length="221" mass="24128">MEYQCIRIDKSDPQILALALKYKQLRLAALQHSPDAFSSTLELESSFSDDVWVSRICDPSKETFVCCAGAPSCPLESEWVGQVTLLGPVSSGAYRLPADAGQPPVPEDGEEEKWQMLSLYTLPAHRGHGLGKLLCREAFGFLAAVPRGPGRVRVRIMVKPENTVTLGLYRSMGFVDAGKCTLEEALRANGDADMLPAGMLPDKYTARSGVIMAMALERRPN</sequence>
<dbReference type="InterPro" id="IPR016181">
    <property type="entry name" value="Acyl_CoA_acyltransferase"/>
</dbReference>
<dbReference type="Proteomes" id="UP000054481">
    <property type="component" value="Unassembled WGS sequence"/>
</dbReference>
<reference evidence="2 3" key="1">
    <citation type="journal article" date="2014" name="Genome Biol. Evol.">
        <title>Comparative genomics and transcriptomics analyses reveal divergent lifestyle features of nematode endoparasitic fungus Hirsutella minnesotensis.</title>
        <authorList>
            <person name="Lai Y."/>
            <person name="Liu K."/>
            <person name="Zhang X."/>
            <person name="Zhang X."/>
            <person name="Li K."/>
            <person name="Wang N."/>
            <person name="Shu C."/>
            <person name="Wu Y."/>
            <person name="Wang C."/>
            <person name="Bushley K.E."/>
            <person name="Xiang M."/>
            <person name="Liu X."/>
        </authorList>
    </citation>
    <scope>NUCLEOTIDE SEQUENCE [LARGE SCALE GENOMIC DNA]</scope>
    <source>
        <strain evidence="2 3">3608</strain>
    </source>
</reference>
<evidence type="ECO:0000259" key="1">
    <source>
        <dbReference type="Pfam" id="PF13508"/>
    </source>
</evidence>
<dbReference type="SUPFAM" id="SSF55729">
    <property type="entry name" value="Acyl-CoA N-acyltransferases (Nat)"/>
    <property type="match status" value="1"/>
</dbReference>
<dbReference type="OrthoDB" id="41532at2759"/>
<proteinExistence type="predicted"/>
<dbReference type="Gene3D" id="3.40.630.30">
    <property type="match status" value="1"/>
</dbReference>